<reference evidence="1" key="2">
    <citation type="submission" date="2013-11" db="EMBL/GenBank/DDBJ databases">
        <title>Draft genome sequence of Bacteroides uniformis (ATCC 8492).</title>
        <authorList>
            <person name="Sudarsanam P."/>
            <person name="Ley R."/>
            <person name="Guruge J."/>
            <person name="Turnbaugh P.J."/>
            <person name="Mahowald M."/>
            <person name="Liep D."/>
            <person name="Gordon J."/>
        </authorList>
    </citation>
    <scope>NUCLEOTIDE SEQUENCE</scope>
    <source>
        <strain evidence="1">ATCC 8492</strain>
    </source>
</reference>
<name>A0ABC9N9I8_BACUC</name>
<gene>
    <name evidence="1" type="ORF">BACUNI_02686</name>
</gene>
<sequence length="36" mass="3887">MRVSAVSSGSYLRLSASMQVDPVFSVSIAKVETVER</sequence>
<organism evidence="1 2">
    <name type="scientific">Bacteroides uniformis (strain ATCC 8492 / DSM 6597 / CCUG 4942 / CIP 103695 / JCM 5828 / KCTC 5204 / NCTC 13054 / VPI 0061)</name>
    <dbReference type="NCBI Taxonomy" id="411479"/>
    <lineage>
        <taxon>Bacteria</taxon>
        <taxon>Pseudomonadati</taxon>
        <taxon>Bacteroidota</taxon>
        <taxon>Bacteroidia</taxon>
        <taxon>Bacteroidales</taxon>
        <taxon>Bacteroidaceae</taxon>
        <taxon>Bacteroides</taxon>
    </lineage>
</organism>
<evidence type="ECO:0000313" key="2">
    <source>
        <dbReference type="Proteomes" id="UP000004110"/>
    </source>
</evidence>
<comment type="caution">
    <text evidence="1">The sequence shown here is derived from an EMBL/GenBank/DDBJ whole genome shotgun (WGS) entry which is preliminary data.</text>
</comment>
<protein>
    <submittedName>
        <fullName evidence="1">Uncharacterized protein</fullName>
    </submittedName>
</protein>
<reference evidence="1" key="1">
    <citation type="submission" date="2007-06" db="EMBL/GenBank/DDBJ databases">
        <authorList>
            <person name="Fulton L."/>
            <person name="Clifton S."/>
            <person name="Fulton B."/>
            <person name="Xu J."/>
            <person name="Minx P."/>
            <person name="Pepin K.H."/>
            <person name="Johnson M."/>
            <person name="Thiruvilangam P."/>
            <person name="Bhonagiri V."/>
            <person name="Nash W.E."/>
            <person name="Mardis E.R."/>
            <person name="Wilson R.K."/>
        </authorList>
    </citation>
    <scope>NUCLEOTIDE SEQUENCE [LARGE SCALE GENOMIC DNA]</scope>
    <source>
        <strain evidence="1">ATCC 8492</strain>
    </source>
</reference>
<evidence type="ECO:0000313" key="1">
    <source>
        <dbReference type="EMBL" id="EDO53409.1"/>
    </source>
</evidence>
<dbReference type="EMBL" id="AAYH02000045">
    <property type="protein sequence ID" value="EDO53409.1"/>
    <property type="molecule type" value="Genomic_DNA"/>
</dbReference>
<proteinExistence type="predicted"/>
<accession>A0ABC9N9I8</accession>
<keyword evidence="2" id="KW-1185">Reference proteome</keyword>
<dbReference type="AlphaFoldDB" id="A0ABC9N9I8"/>
<dbReference type="Proteomes" id="UP000004110">
    <property type="component" value="Unassembled WGS sequence"/>
</dbReference>